<organism evidence="2 3">
    <name type="scientific">candidate division TA06 bacterium</name>
    <dbReference type="NCBI Taxonomy" id="2250710"/>
    <lineage>
        <taxon>Bacteria</taxon>
        <taxon>Bacteria division TA06</taxon>
    </lineage>
</organism>
<evidence type="ECO:0000256" key="1">
    <source>
        <dbReference type="SAM" id="Phobius"/>
    </source>
</evidence>
<dbReference type="Proteomes" id="UP000315525">
    <property type="component" value="Unassembled WGS sequence"/>
</dbReference>
<evidence type="ECO:0000313" key="3">
    <source>
        <dbReference type="Proteomes" id="UP000315525"/>
    </source>
</evidence>
<accession>A0A523UV87</accession>
<name>A0A523UV87_UNCT6</name>
<protein>
    <submittedName>
        <fullName evidence="2">Uncharacterized protein</fullName>
    </submittedName>
</protein>
<sequence length="63" mass="6981">MKKFLPYLIIGVCVVPVGLVGAWIWKAFELTGINFLILWLSGVAVISAVAYLATRSTRRSSRQ</sequence>
<keyword evidence="1" id="KW-0472">Membrane</keyword>
<evidence type="ECO:0000313" key="2">
    <source>
        <dbReference type="EMBL" id="TET46473.1"/>
    </source>
</evidence>
<feature type="transmembrane region" description="Helical" evidence="1">
    <location>
        <begin position="31"/>
        <end position="53"/>
    </location>
</feature>
<dbReference type="AlphaFoldDB" id="A0A523UV87"/>
<keyword evidence="1" id="KW-1133">Transmembrane helix</keyword>
<gene>
    <name evidence="2" type="ORF">E3J62_04170</name>
</gene>
<keyword evidence="1" id="KW-0812">Transmembrane</keyword>
<reference evidence="2 3" key="1">
    <citation type="submission" date="2019-03" db="EMBL/GenBank/DDBJ databases">
        <title>Metabolic potential of uncultured bacteria and archaea associated with petroleum seepage in deep-sea sediments.</title>
        <authorList>
            <person name="Dong X."/>
            <person name="Hubert C."/>
        </authorList>
    </citation>
    <scope>NUCLEOTIDE SEQUENCE [LARGE SCALE GENOMIC DNA]</scope>
    <source>
        <strain evidence="2">E44_bin18</strain>
    </source>
</reference>
<proteinExistence type="predicted"/>
<comment type="caution">
    <text evidence="2">The sequence shown here is derived from an EMBL/GenBank/DDBJ whole genome shotgun (WGS) entry which is preliminary data.</text>
</comment>
<feature type="transmembrane region" description="Helical" evidence="1">
    <location>
        <begin position="7"/>
        <end position="25"/>
    </location>
</feature>
<dbReference type="EMBL" id="SOJN01000051">
    <property type="protein sequence ID" value="TET46473.1"/>
    <property type="molecule type" value="Genomic_DNA"/>
</dbReference>